<keyword evidence="3" id="KW-0413">Isomerase</keyword>
<evidence type="ECO:0000259" key="4">
    <source>
        <dbReference type="Pfam" id="PF00849"/>
    </source>
</evidence>
<evidence type="ECO:0000313" key="6">
    <source>
        <dbReference type="Proteomes" id="UP000326169"/>
    </source>
</evidence>
<feature type="domain" description="Pseudouridine synthase RsuA/RluA-like" evidence="4">
    <location>
        <begin position="89"/>
        <end position="238"/>
    </location>
</feature>
<keyword evidence="6" id="KW-1185">Reference proteome</keyword>
<gene>
    <name evidence="5" type="ORF">NIES46_38570</name>
</gene>
<dbReference type="EC" id="5.4.99.-" evidence="3"/>
<dbReference type="InterPro" id="IPR050188">
    <property type="entry name" value="RluA_PseudoU_synthase"/>
</dbReference>
<evidence type="ECO:0000313" key="5">
    <source>
        <dbReference type="EMBL" id="GCE95791.1"/>
    </source>
</evidence>
<dbReference type="PANTHER" id="PTHR21600:SF88">
    <property type="entry name" value="RNA PSEUDOURIDINE SYNTHASE 5"/>
    <property type="match status" value="1"/>
</dbReference>
<dbReference type="SUPFAM" id="SSF55120">
    <property type="entry name" value="Pseudouridine synthase"/>
    <property type="match status" value="1"/>
</dbReference>
<evidence type="ECO:0000256" key="1">
    <source>
        <dbReference type="ARBA" id="ARBA00000073"/>
    </source>
</evidence>
<name>A0A5M3TCN4_LIMPL</name>
<organism evidence="5 6">
    <name type="scientific">Limnospira platensis NIES-46</name>
    <dbReference type="NCBI Taxonomy" id="1236695"/>
    <lineage>
        <taxon>Bacteria</taxon>
        <taxon>Bacillati</taxon>
        <taxon>Cyanobacteriota</taxon>
        <taxon>Cyanophyceae</taxon>
        <taxon>Oscillatoriophycideae</taxon>
        <taxon>Oscillatoriales</taxon>
        <taxon>Sirenicapillariaceae</taxon>
        <taxon>Limnospira</taxon>
    </lineage>
</organism>
<dbReference type="Proteomes" id="UP000326169">
    <property type="component" value="Unassembled WGS sequence"/>
</dbReference>
<protein>
    <recommendedName>
        <fullName evidence="3">Pseudouridine synthase</fullName>
        <ecNumber evidence="3">5.4.99.-</ecNumber>
    </recommendedName>
</protein>
<comment type="similarity">
    <text evidence="2 3">Belongs to the pseudouridine synthase RluA family.</text>
</comment>
<dbReference type="EMBL" id="BIMW01000148">
    <property type="protein sequence ID" value="GCE95791.1"/>
    <property type="molecule type" value="Genomic_DNA"/>
</dbReference>
<dbReference type="Gene3D" id="3.30.2350.10">
    <property type="entry name" value="Pseudouridine synthase"/>
    <property type="match status" value="1"/>
</dbReference>
<reference evidence="5 6" key="1">
    <citation type="journal article" date="2019" name="J Genomics">
        <title>The Draft Genome of a Hydrogen-producing Cyanobacterium, Arthrospira platensis NIES-46.</title>
        <authorList>
            <person name="Suzuki S."/>
            <person name="Yamaguchi H."/>
            <person name="Kawachi M."/>
        </authorList>
    </citation>
    <scope>NUCLEOTIDE SEQUENCE [LARGE SCALE GENOMIC DNA]</scope>
    <source>
        <strain evidence="5 6">NIES-46</strain>
    </source>
</reference>
<dbReference type="PANTHER" id="PTHR21600">
    <property type="entry name" value="MITOCHONDRIAL RNA PSEUDOURIDINE SYNTHASE"/>
    <property type="match status" value="1"/>
</dbReference>
<dbReference type="GeneID" id="301684633"/>
<dbReference type="InterPro" id="IPR006224">
    <property type="entry name" value="PsdUridine_synth_RluA-like_CS"/>
</dbReference>
<dbReference type="NCBIfam" id="TIGR00005">
    <property type="entry name" value="rluA_subfam"/>
    <property type="match status" value="1"/>
</dbReference>
<accession>A0A5M3TCN4</accession>
<comment type="function">
    <text evidence="3">Responsible for synthesis of pseudouridine from uracil.</text>
</comment>
<comment type="caution">
    <text evidence="5">The sequence shown here is derived from an EMBL/GenBank/DDBJ whole genome shotgun (WGS) entry which is preliminary data.</text>
</comment>
<proteinExistence type="inferred from homology"/>
<evidence type="ECO:0000256" key="2">
    <source>
        <dbReference type="ARBA" id="ARBA00010876"/>
    </source>
</evidence>
<dbReference type="InterPro" id="IPR020103">
    <property type="entry name" value="PsdUridine_synth_cat_dom_sf"/>
</dbReference>
<dbReference type="Pfam" id="PF00849">
    <property type="entry name" value="PseudoU_synth_2"/>
    <property type="match status" value="1"/>
</dbReference>
<dbReference type="InterPro" id="IPR006145">
    <property type="entry name" value="PsdUridine_synth_RsuA/RluA"/>
</dbReference>
<dbReference type="InterPro" id="IPR006225">
    <property type="entry name" value="PsdUridine_synth_RluC/D"/>
</dbReference>
<evidence type="ECO:0000256" key="3">
    <source>
        <dbReference type="RuleBase" id="RU362028"/>
    </source>
</evidence>
<dbReference type="CDD" id="cd02869">
    <property type="entry name" value="PseudoU_synth_RluA_like"/>
    <property type="match status" value="1"/>
</dbReference>
<dbReference type="RefSeq" id="WP_006618102.1">
    <property type="nucleotide sequence ID" value="NZ_BIMW01000148.1"/>
</dbReference>
<comment type="catalytic activity">
    <reaction evidence="1 3">
        <text>a uridine in RNA = a pseudouridine in RNA</text>
        <dbReference type="Rhea" id="RHEA:48348"/>
        <dbReference type="Rhea" id="RHEA-COMP:12068"/>
        <dbReference type="Rhea" id="RHEA-COMP:12069"/>
        <dbReference type="ChEBI" id="CHEBI:65314"/>
        <dbReference type="ChEBI" id="CHEBI:65315"/>
    </reaction>
</comment>
<sequence length="309" mass="34559">MLNSGWIYREQVDRLSAGLTVLDYYSKRYTHSSRNEWCDRINNQQIWLDGKPATADIELQAGQQLAYHRPPWNEPDVPLSFQVIYEDADILVVAKPSGLPVIPGGGFLEHTLLRQLQRKYPQDTPIPIHRLGRGTSGLVLLARSTVGRSYLTKQMRQRQITKVYLALAEGCSPRDYFSINCAIGKIPHPIIGYIYGATETGLSAESNCQVIRRDSDKMIVQVTILTGRPHQIRIHLAAAGFPLVGDPLYTIGGKPRITDPTSNHHSTFPGDCGYYLHAYSLSFQHPQTGANLHLTATPPQELSTEYPPM</sequence>
<dbReference type="PROSITE" id="PS01129">
    <property type="entry name" value="PSI_RLU"/>
    <property type="match status" value="1"/>
</dbReference>